<accession>A0A9Q3ZRV1</accession>
<proteinExistence type="predicted"/>
<organism evidence="2 3">
    <name type="scientific">Ruegeria pomeroyi</name>
    <dbReference type="NCBI Taxonomy" id="89184"/>
    <lineage>
        <taxon>Bacteria</taxon>
        <taxon>Pseudomonadati</taxon>
        <taxon>Pseudomonadota</taxon>
        <taxon>Alphaproteobacteria</taxon>
        <taxon>Rhodobacterales</taxon>
        <taxon>Roseobacteraceae</taxon>
        <taxon>Ruegeria</taxon>
    </lineage>
</organism>
<feature type="compositionally biased region" description="Basic and acidic residues" evidence="1">
    <location>
        <begin position="224"/>
        <end position="234"/>
    </location>
</feature>
<evidence type="ECO:0008006" key="4">
    <source>
        <dbReference type="Google" id="ProtNLM"/>
    </source>
</evidence>
<dbReference type="EMBL" id="JAGQAF010000020">
    <property type="protein sequence ID" value="MCE8540059.1"/>
    <property type="molecule type" value="Genomic_DNA"/>
</dbReference>
<feature type="region of interest" description="Disordered" evidence="1">
    <location>
        <begin position="224"/>
        <end position="245"/>
    </location>
</feature>
<evidence type="ECO:0000313" key="2">
    <source>
        <dbReference type="EMBL" id="MCE8540059.1"/>
    </source>
</evidence>
<sequence length="1018" mass="116359">MYRVRSVVIRKLTYGAPLRLSKVLLRYNRYKLASQLLYLPGRYKPNCPKTLRLRERAYEGLGDFERAAEYKARQLRPQMAEPIEQKDYARLFALMAEIERTCRPAPYKAGHLIAQQMVSEPGRRRLLSAALKTQRKYPDSIFLIHIITLCRAMKGAYHPAARRIVKELANLEAAPELLMKRRTKILQDSLRMVDLIAREAMDWASEDGDYDSLVVASAGKKESKAEKASAKAENGDEGSEGSFGAAGMQDFKELALQGRMRDTYLEICDKGFAEAETLQARIKAVQEMLRASVRHVPDYSSSYELARTRLAEMTAELEPLFDDSAPRTAQQKTELMLVLCDYLLLVRRLGLRAEIDRVHARMEALSERAEMLPFLWPVPATIARDTGEVARSSRIMARLDGHRPKINRDMQSYFRWAMIAREYEKANAFYKVLPKNLRRRSGLLYYANILQRQGRFNEALNLVKEVYGQMLSNPSTVNAFSSHSLIKRVGELRFLIETAKHFQSVPQPKNPKGVLLIAPRNIDHLRRNPLMVLPELKRRGWAVVPIVEGFLPRELTGIEEIDVLNGALNPNIVFSPEAAEAMPDVEDFVFDPGNATLRWGEIDLGHSLWEDAAINRRRYSIHWHCPELQHYLGGLAEWTRAEARVLQYALKTTRDRNLPGACIALFSCRLPDSLFRFFCEEHGDPKSFFCLQVANGYQNYFTNFSTNISQRFVMRNVTQYPQVRSGSFPIPEFFENYYEQKKDDIPAIMERFIGVTKVKRSTEGTSGRPKEAQALDKRLKEWRAKGGKIACAFGKVVCDSAVPFDGGPAHSNMKDWINHCIRTVQGSNTLLLIKPHPHELNNQIATFPTEYFRDLLDEPLGENAVFMGHRWFDMHDMLERMDLGLVYNGTTAIELGIMGVPCVLAGHFAPIDYPIGHVSVRDRQEFEAYLRFEKPAEVAPDLRERAAVWLDYMANEEFTQAYRFHARPVTNKVLYPPYWFQDDVKRHQKAPDPAVIELAGRALGERFEPGFATAAVPV</sequence>
<protein>
    <recommendedName>
        <fullName evidence="4">Capsule polysaccharide biosynthesis protein</fullName>
    </recommendedName>
</protein>
<evidence type="ECO:0000256" key="1">
    <source>
        <dbReference type="SAM" id="MobiDB-lite"/>
    </source>
</evidence>
<name>A0A9Q3ZRV1_9RHOB</name>
<dbReference type="AlphaFoldDB" id="A0A9Q3ZRV1"/>
<dbReference type="Proteomes" id="UP000813672">
    <property type="component" value="Unassembled WGS sequence"/>
</dbReference>
<evidence type="ECO:0000313" key="3">
    <source>
        <dbReference type="Proteomes" id="UP000813672"/>
    </source>
</evidence>
<reference evidence="2" key="1">
    <citation type="journal article" date="2021" name="Environ. Microbiol.">
        <title>Cryptic niche differentiation of novel sediment ecotypes of Rugeria pomeroyi correlates with nitrate respiration.</title>
        <authorList>
            <person name="Lin X."/>
            <person name="McNichol J."/>
            <person name="Chu X."/>
            <person name="Qian Y."/>
            <person name="Luo H."/>
        </authorList>
    </citation>
    <scope>NUCLEOTIDE SEQUENCE</scope>
    <source>
        <strain evidence="2">SZCCDBB064</strain>
    </source>
</reference>
<comment type="caution">
    <text evidence="2">The sequence shown here is derived from an EMBL/GenBank/DDBJ whole genome shotgun (WGS) entry which is preliminary data.</text>
</comment>
<gene>
    <name evidence="2" type="ORF">KBY27_21565</name>
</gene>